<organism evidence="6">
    <name type="scientific">Satsuma dwarf virus</name>
    <name type="common">SDV</name>
    <dbReference type="NCBI Taxonomy" id="47416"/>
    <lineage>
        <taxon>Viruses</taxon>
        <taxon>Riboviria</taxon>
        <taxon>Orthornavirae</taxon>
        <taxon>Pisuviricota</taxon>
        <taxon>Pisoniviricetes</taxon>
        <taxon>Picornavirales</taxon>
        <taxon>Secoviridae</taxon>
        <taxon>Sadwavirus</taxon>
        <taxon>Satsumavirus</taxon>
        <taxon>Sadwavirus citri</taxon>
    </lineage>
</organism>
<organismHost>
    <name type="scientific">Viburnum odoratissimum</name>
    <dbReference type="NCBI Taxonomy" id="237951"/>
</organismHost>
<feature type="region of interest" description="Disordered" evidence="4">
    <location>
        <begin position="874"/>
        <end position="902"/>
    </location>
</feature>
<organismHost>
    <name type="scientific">Citrus unshiu</name>
    <name type="common">Satsuma mandarin</name>
    <name type="synonym">Citrus nobilis var. unshiu</name>
    <dbReference type="NCBI Taxonomy" id="55188"/>
</organismHost>
<evidence type="ECO:0000313" key="6">
    <source>
        <dbReference type="EMBL" id="QPP19763.1"/>
    </source>
</evidence>
<comment type="subcellular location">
    <subcellularLocation>
        <location evidence="1">Virion</location>
    </subcellularLocation>
</comment>
<dbReference type="Gene3D" id="2.60.120.20">
    <property type="match status" value="1"/>
</dbReference>
<dbReference type="EMBL" id="MT344108">
    <property type="protein sequence ID" value="QPP19763.1"/>
    <property type="molecule type" value="Genomic_RNA"/>
</dbReference>
<organismHost>
    <name type="scientific">Citrus sinensis</name>
    <name type="common">Sweet orange</name>
    <name type="synonym">Citrus aurantium var. sinensis</name>
    <dbReference type="NCBI Taxonomy" id="2711"/>
</organismHost>
<name>A0A7T1TTQ7_SDV</name>
<evidence type="ECO:0000256" key="3">
    <source>
        <dbReference type="ARBA" id="ARBA00022844"/>
    </source>
</evidence>
<dbReference type="GO" id="GO:0019028">
    <property type="term" value="C:viral capsid"/>
    <property type="evidence" value="ECO:0007669"/>
    <property type="project" value="UniProtKB-KW"/>
</dbReference>
<keyword evidence="3" id="KW-0946">Virion</keyword>
<dbReference type="SUPFAM" id="SSF88633">
    <property type="entry name" value="Positive stranded ssRNA viruses"/>
    <property type="match status" value="1"/>
</dbReference>
<dbReference type="Pfam" id="PF03689">
    <property type="entry name" value="Nepo_coat_N"/>
    <property type="match status" value="1"/>
</dbReference>
<keyword evidence="2" id="KW-0167">Capsid protein</keyword>
<evidence type="ECO:0000256" key="4">
    <source>
        <dbReference type="SAM" id="MobiDB-lite"/>
    </source>
</evidence>
<feature type="domain" description="Nepovirus coat protein N-terminal" evidence="5">
    <location>
        <begin position="958"/>
        <end position="1047"/>
    </location>
</feature>
<evidence type="ECO:0000256" key="1">
    <source>
        <dbReference type="ARBA" id="ARBA00004328"/>
    </source>
</evidence>
<dbReference type="InterPro" id="IPR005306">
    <property type="entry name" value="Nepo_coat_N"/>
</dbReference>
<protein>
    <submittedName>
        <fullName evidence="6">Polyprotein</fullName>
    </submittedName>
</protein>
<accession>A0A7T1TTQ7</accession>
<reference evidence="6" key="1">
    <citation type="journal article" date="2021" name="Trop. Plant Pathol.">
        <title>Complete genome sequences and recombination analysis of three divergent Satsuma dwarf virus isolates.</title>
        <authorList>
            <person name="Yan J."/>
            <person name="Zhang S."/>
            <person name="Wu J."/>
            <person name="Yang F."/>
            <person name="Zhou Y."/>
            <person name="Zhou C."/>
            <person name="Cao M."/>
        </authorList>
    </citation>
    <scope>NUCLEOTIDE SEQUENCE</scope>
    <source>
        <strain evidence="6">EH1</strain>
    </source>
</reference>
<proteinExistence type="predicted"/>
<feature type="compositionally biased region" description="Low complexity" evidence="4">
    <location>
        <begin position="880"/>
        <end position="897"/>
    </location>
</feature>
<evidence type="ECO:0000256" key="2">
    <source>
        <dbReference type="ARBA" id="ARBA00022561"/>
    </source>
</evidence>
<evidence type="ECO:0000259" key="5">
    <source>
        <dbReference type="Pfam" id="PF03689"/>
    </source>
</evidence>
<sequence length="1583" mass="175108">MEIYGFSPFSFQDTESWKNSAFAACRGCKTYPVEEVGADGSIVTREVPVGLVLKGVMAQYRSLLWTQFVADAATTTKDRESFDFWLFCRRAEAAQERAFLARKTKRAKKAAALDAEGIIDRTYKGRSYKVSTRGLSWKSVRAAQKAAKRAAKNFGFTISVNPFSALPSEGKDFTAGETPANTAALPQICWADRKAAMKSTSPVDVESLPFLGLLPESPRLRNEGLLSLLRAKIAALAASRDKLVPISKRVVKTPKQVSEVEISEEDVPIVGCIINGKVGVPRNPIIKRLLPTKKLLRTRVVVPFQPRLLCSARHVHDMEHLKDENRWTIYPSIIKVSSKAAYATAARLKLVPDFASAFDRVRAFSTHLLDIEGEVQRLESQHHPAPRKTVVARVFKFFFEEYALAHDEAESRARAQREERRREHLSFLCGLRRAASDRLNLERSRLREALLVAQQRSEELRRSMEEGPVPQILYKPEWHVTERACEHAANLTSEHPCEREMLQQRYRSSYANTISCPDSYAAKRYLKATDAHFERIFGYAVHRGTRTETVTQVAESPPPIITAPVGRMVGGNPPTESPGAAAVRAAMQRAVERNRPGPGESSAMPARAPLLSHRGQYYARSLSDRYNNIFSRTNAYNLMRETDVPIMEFTFGQQQDIAIPLSSRFGNHPSLHIGELEIAVQSAVLSGVDTAMAIMVSDASHDRLEEGFLSLTILRLGAGWMRHTIPIGITVFPTDPLVDRLLRLSVLTGGSPMADGRQVARLHYGLLGQAYTGAGEQRLTQYATRRINVRQTHVTQFLEGNHIHIARSEDRQQPLPHMNLEYRPLSGSTRYVARPGGYRAVEGGRQSVDITQNFIAMPTHLTRSATSREIDILGPANPNTATVSSGGRTTTTPTGGTLDDNKEIPVGVEMEMEEEERRRPHGSAVHRGFTEFSERNENVIEHLYVPSMHGLSLKEDIHLFTENLAIPSTADFCKELARYNVLAKATSFRSASYYSRLLSGVAILRPHFKFIFRLVTPILESIPLLVVWDDLSELTTKVSRLSAAFQVIDSDHTRAAVYEVRPSGPTDLLTPAKSNYGMGGDLVIFSGGYGSSSLTSALRLKIEASLLKDSQLGSGEISIPQGPSSMLSFSYLNEIDLGDIDLHCFLGSCKYSGTSPVGGRKYISVCPAAGLVHNKGKAAYLGLTASLFSMYNFWKGSYILKVDVLSKGSCAGAISIYVPPPGTSADHYTQSQLDTLPRYELPWRGTGTARFEVENFSWVGWHITKPQRYTTNEDWFSLNSGLVVVLNQPPTTRTGGSSDIRVIFRIVKFKNLTLKERSTTCDIFTGIKDSEYTHPLVDVLDENISAPASVSTDPEGETGTSSSVQTAAPLISKNFGAYYAYLLGGASAGKRWHSYVLPITMGHHRSEIGRTKTGYLNEQLDDTVRIRYSLRNPLHILCSAGAYYATDLLFTLVVDGDFTAERAYAQLGLIQTPLMEYYEGYSTDRTLTSEGGSVNQLGVGKSYIQLLVPRRNYRARSVTTDTAALFIETIGSLTVRFTVSDKIKGVHLFVEAAGPIDVDGYGRGADIGFTESFVLMPALRTAA</sequence>
<dbReference type="InterPro" id="IPR029053">
    <property type="entry name" value="Viral_coat"/>
</dbReference>